<evidence type="ECO:0000259" key="2">
    <source>
        <dbReference type="Pfam" id="PF09832"/>
    </source>
</evidence>
<accession>A0A2W4ZYH2</accession>
<dbReference type="Proteomes" id="UP000249557">
    <property type="component" value="Unassembled WGS sequence"/>
</dbReference>
<dbReference type="InterPro" id="IPR018637">
    <property type="entry name" value="DUF2059"/>
</dbReference>
<keyword evidence="1" id="KW-0732">Signal</keyword>
<dbReference type="EMBL" id="QFNK01000124">
    <property type="protein sequence ID" value="PZO86157.1"/>
    <property type="molecule type" value="Genomic_DNA"/>
</dbReference>
<reference evidence="3 4" key="1">
    <citation type="submission" date="2017-08" db="EMBL/GenBank/DDBJ databases">
        <title>Infants hospitalized years apart are colonized by the same room-sourced microbial strains.</title>
        <authorList>
            <person name="Brooks B."/>
            <person name="Olm M.R."/>
            <person name="Firek B.A."/>
            <person name="Baker R."/>
            <person name="Thomas B.C."/>
            <person name="Morowitz M.J."/>
            <person name="Banfield J.F."/>
        </authorList>
    </citation>
    <scope>NUCLEOTIDE SEQUENCE [LARGE SCALE GENOMIC DNA]</scope>
    <source>
        <strain evidence="3">S2_018_000_R2_104</strain>
    </source>
</reference>
<evidence type="ECO:0000256" key="1">
    <source>
        <dbReference type="SAM" id="SignalP"/>
    </source>
</evidence>
<evidence type="ECO:0000313" key="3">
    <source>
        <dbReference type="EMBL" id="PZO86157.1"/>
    </source>
</evidence>
<evidence type="ECO:0000313" key="4">
    <source>
        <dbReference type="Proteomes" id="UP000249557"/>
    </source>
</evidence>
<proteinExistence type="predicted"/>
<feature type="signal peptide" evidence="1">
    <location>
        <begin position="1"/>
        <end position="21"/>
    </location>
</feature>
<dbReference type="AlphaFoldDB" id="A0A2W4ZYH2"/>
<feature type="chain" id="PRO_5016051391" description="DUF2059 domain-containing protein" evidence="1">
    <location>
        <begin position="22"/>
        <end position="142"/>
    </location>
</feature>
<protein>
    <recommendedName>
        <fullName evidence="2">DUF2059 domain-containing protein</fullName>
    </recommendedName>
</protein>
<name>A0A2W4ZYH2_9BACT</name>
<organism evidence="3 4">
    <name type="scientific">Micavibrio aeruginosavorus</name>
    <dbReference type="NCBI Taxonomy" id="349221"/>
    <lineage>
        <taxon>Bacteria</taxon>
        <taxon>Pseudomonadati</taxon>
        <taxon>Bdellovibrionota</taxon>
        <taxon>Bdellovibrionia</taxon>
        <taxon>Bdellovibrionales</taxon>
        <taxon>Pseudobdellovibrionaceae</taxon>
        <taxon>Micavibrio</taxon>
    </lineage>
</organism>
<feature type="domain" description="DUF2059" evidence="2">
    <location>
        <begin position="80"/>
        <end position="134"/>
    </location>
</feature>
<dbReference type="Pfam" id="PF09832">
    <property type="entry name" value="DUF2059"/>
    <property type="match status" value="1"/>
</dbReference>
<comment type="caution">
    <text evidence="3">The sequence shown here is derived from an EMBL/GenBank/DDBJ whole genome shotgun (WGS) entry which is preliminary data.</text>
</comment>
<sequence>MMRFILTAFLAVLVIASPASAQDQGDQKTRLELAQKMHEIWPVRTRIESALESVSESFPEERRAEVKAEMRKAIQFKEVEEESIRAMADTFTAAELQAMIDFYGSETGRSISAKTADYEGALRPVLMRMMDKAMMALRTGGQ</sequence>
<gene>
    <name evidence="3" type="ORF">DI626_06770</name>
</gene>